<gene>
    <name evidence="2" type="ORF">ABT39_MTgene1673</name>
</gene>
<comment type="caution">
    <text evidence="2">The sequence shown here is derived from an EMBL/GenBank/DDBJ whole genome shotgun (WGS) entry which is preliminary data.</text>
</comment>
<keyword evidence="1" id="KW-0812">Transmembrane</keyword>
<geneLocation type="mitochondrion" evidence="2"/>
<keyword evidence="1" id="KW-0472">Membrane</keyword>
<dbReference type="AlphaFoldDB" id="A0A101LWD5"/>
<reference evidence="2" key="1">
    <citation type="journal article" date="2015" name="Genome Biol. Evol.">
        <title>Organellar Genomes of White Spruce (Picea glauca): Assembly and Annotation.</title>
        <authorList>
            <person name="Jackman S.D."/>
            <person name="Warren R.L."/>
            <person name="Gibb E.A."/>
            <person name="Vandervalk B.P."/>
            <person name="Mohamadi H."/>
            <person name="Chu J."/>
            <person name="Raymond A."/>
            <person name="Pleasance S."/>
            <person name="Coope R."/>
            <person name="Wildung M.R."/>
            <person name="Ritland C.E."/>
            <person name="Bousquet J."/>
            <person name="Jones S.J."/>
            <person name="Bohlmann J."/>
            <person name="Birol I."/>
        </authorList>
    </citation>
    <scope>NUCLEOTIDE SEQUENCE [LARGE SCALE GENOMIC DNA]</scope>
    <source>
        <tissue evidence="2">Flushing bud</tissue>
    </source>
</reference>
<evidence type="ECO:0000313" key="2">
    <source>
        <dbReference type="EMBL" id="KUM46571.1"/>
    </source>
</evidence>
<accession>A0A101LWD5</accession>
<keyword evidence="2" id="KW-0496">Mitochondrion</keyword>
<keyword evidence="1" id="KW-1133">Transmembrane helix</keyword>
<dbReference type="EMBL" id="LKAM01000011">
    <property type="protein sequence ID" value="KUM46571.1"/>
    <property type="molecule type" value="Genomic_DNA"/>
</dbReference>
<sequence>MALEQDLYGIVALKLLPLPLLPLFLPLLMGKQQGLVLTFPLDIR</sequence>
<protein>
    <submittedName>
        <fullName evidence="2">Uncharacterized protein</fullName>
    </submittedName>
</protein>
<name>A0A101LWD5_PICGL</name>
<evidence type="ECO:0000256" key="1">
    <source>
        <dbReference type="SAM" id="Phobius"/>
    </source>
</evidence>
<proteinExistence type="predicted"/>
<feature type="transmembrane region" description="Helical" evidence="1">
    <location>
        <begin position="7"/>
        <end position="29"/>
    </location>
</feature>
<organism evidence="2">
    <name type="scientific">Picea glauca</name>
    <name type="common">White spruce</name>
    <name type="synonym">Pinus glauca</name>
    <dbReference type="NCBI Taxonomy" id="3330"/>
    <lineage>
        <taxon>Eukaryota</taxon>
        <taxon>Viridiplantae</taxon>
        <taxon>Streptophyta</taxon>
        <taxon>Embryophyta</taxon>
        <taxon>Tracheophyta</taxon>
        <taxon>Spermatophyta</taxon>
        <taxon>Pinopsida</taxon>
        <taxon>Pinidae</taxon>
        <taxon>Conifers I</taxon>
        <taxon>Pinales</taxon>
        <taxon>Pinaceae</taxon>
        <taxon>Picea</taxon>
    </lineage>
</organism>